<geneLocation type="plasmid" evidence="3">
    <name>pSCU-478-1</name>
</geneLocation>
<evidence type="ECO:0000313" key="2">
    <source>
        <dbReference type="EMBL" id="EFB2195121.1"/>
    </source>
</evidence>
<gene>
    <name evidence="2" type="ORF">FIJ20_23570</name>
    <name evidence="3" type="ORF">HPE44_25525</name>
</gene>
<proteinExistence type="predicted"/>
<dbReference type="Proteomes" id="UP000519859">
    <property type="component" value="Unassembled WGS sequence"/>
</dbReference>
<name>A0A6N0ISP6_ECOLX</name>
<dbReference type="EMBL" id="AASDFP010000083">
    <property type="protein sequence ID" value="EFB2195121.1"/>
    <property type="molecule type" value="Genomic_DNA"/>
</dbReference>
<evidence type="ECO:0000313" key="3">
    <source>
        <dbReference type="EMBL" id="QKQ37755.1"/>
    </source>
</evidence>
<reference evidence="2 4" key="1">
    <citation type="submission" date="2019-06" db="EMBL/GenBank/DDBJ databases">
        <authorList>
            <consortium name="NARMS: The National Antimicrobial Resistance Monitoring System"/>
        </authorList>
    </citation>
    <scope>NUCLEOTIDE SEQUENCE [LARGE SCALE GENOMIC DNA]</scope>
    <source>
        <strain evidence="2 4">FSIS11921886</strain>
    </source>
</reference>
<evidence type="ECO:0000313" key="4">
    <source>
        <dbReference type="Proteomes" id="UP000519859"/>
    </source>
</evidence>
<evidence type="ECO:0000256" key="1">
    <source>
        <dbReference type="SAM" id="Phobius"/>
    </source>
</evidence>
<dbReference type="EMBL" id="CP054565">
    <property type="protein sequence ID" value="QKQ37755.1"/>
    <property type="molecule type" value="Genomic_DNA"/>
</dbReference>
<sequence length="73" mass="8659">MEKKEHYRELRMYGDERIAEPLRYREKVKRRRKTESRFMAGMLTGALLMLVTLFVAPWLVIETLAGCLSQVLE</sequence>
<accession>A0A6N0ISP6</accession>
<reference evidence="3" key="2">
    <citation type="submission" date="2020-05" db="EMBL/GenBank/DDBJ databases">
        <title>Title: F plasmids are the major carriers of antibiotic resistance genes in human-associated commensal E. coli.</title>
        <authorList>
            <person name="Stephens C."/>
            <person name="Arismendi T."/>
            <person name="Wright M."/>
            <person name="Hartman A."/>
            <person name="Gonzalez A."/>
            <person name="Gill M."/>
            <person name="Pandori M."/>
            <person name="Hess D."/>
        </authorList>
    </citation>
    <scope>NUCLEOTIDE SEQUENCE</scope>
    <source>
        <strain evidence="3">SCU-478</strain>
        <plasmid evidence="3">pSCU-478-1</plasmid>
    </source>
</reference>
<feature type="transmembrane region" description="Helical" evidence="1">
    <location>
        <begin position="38"/>
        <end position="60"/>
    </location>
</feature>
<keyword evidence="1" id="KW-0812">Transmembrane</keyword>
<keyword evidence="1" id="KW-1133">Transmembrane helix</keyword>
<keyword evidence="3" id="KW-0614">Plasmid</keyword>
<dbReference type="AlphaFoldDB" id="A0A6N0ISP6"/>
<keyword evidence="1" id="KW-0472">Membrane</keyword>
<protein>
    <submittedName>
        <fullName evidence="3">Uncharacterized protein</fullName>
    </submittedName>
</protein>
<organism evidence="3">
    <name type="scientific">Escherichia coli</name>
    <dbReference type="NCBI Taxonomy" id="562"/>
    <lineage>
        <taxon>Bacteria</taxon>
        <taxon>Pseudomonadati</taxon>
        <taxon>Pseudomonadota</taxon>
        <taxon>Gammaproteobacteria</taxon>
        <taxon>Enterobacterales</taxon>
        <taxon>Enterobacteriaceae</taxon>
        <taxon>Escherichia</taxon>
    </lineage>
</organism>
<dbReference type="RefSeq" id="WP_000412083.1">
    <property type="nucleotide sequence ID" value="NZ_BFNL01000024.1"/>
</dbReference>